<dbReference type="PRINTS" id="PR00039">
    <property type="entry name" value="HTHLYSR"/>
</dbReference>
<dbReference type="InterPro" id="IPR036390">
    <property type="entry name" value="WH_DNA-bd_sf"/>
</dbReference>
<dbReference type="FunFam" id="1.10.10.10:FF:000001">
    <property type="entry name" value="LysR family transcriptional regulator"/>
    <property type="match status" value="1"/>
</dbReference>
<keyword evidence="2" id="KW-0805">Transcription regulation</keyword>
<evidence type="ECO:0000256" key="4">
    <source>
        <dbReference type="ARBA" id="ARBA00023163"/>
    </source>
</evidence>
<gene>
    <name evidence="6" type="ORF">GL286_12400</name>
</gene>
<comment type="similarity">
    <text evidence="1">Belongs to the LysR transcriptional regulatory family.</text>
</comment>
<dbReference type="InterPro" id="IPR005119">
    <property type="entry name" value="LysR_subst-bd"/>
</dbReference>
<organism evidence="6 7">
    <name type="scientific">Paracoccus aestuariivivens</name>
    <dbReference type="NCBI Taxonomy" id="1820333"/>
    <lineage>
        <taxon>Bacteria</taxon>
        <taxon>Pseudomonadati</taxon>
        <taxon>Pseudomonadota</taxon>
        <taxon>Alphaproteobacteria</taxon>
        <taxon>Rhodobacterales</taxon>
        <taxon>Paracoccaceae</taxon>
        <taxon>Paracoccus</taxon>
    </lineage>
</organism>
<protein>
    <submittedName>
        <fullName evidence="6">LysR family transcriptional regulator</fullName>
    </submittedName>
</protein>
<feature type="domain" description="HTH lysR-type" evidence="5">
    <location>
        <begin position="7"/>
        <end position="64"/>
    </location>
</feature>
<evidence type="ECO:0000256" key="3">
    <source>
        <dbReference type="ARBA" id="ARBA00023125"/>
    </source>
</evidence>
<dbReference type="InterPro" id="IPR000847">
    <property type="entry name" value="LysR_HTH_N"/>
</dbReference>
<dbReference type="GO" id="GO:0005829">
    <property type="term" value="C:cytosol"/>
    <property type="evidence" value="ECO:0007669"/>
    <property type="project" value="TreeGrafter"/>
</dbReference>
<evidence type="ECO:0000259" key="5">
    <source>
        <dbReference type="PROSITE" id="PS50931"/>
    </source>
</evidence>
<dbReference type="InterPro" id="IPR050950">
    <property type="entry name" value="HTH-type_LysR_regulators"/>
</dbReference>
<keyword evidence="4" id="KW-0804">Transcription</keyword>
<dbReference type="EMBL" id="WMIE01000006">
    <property type="protein sequence ID" value="MTH78532.1"/>
    <property type="molecule type" value="Genomic_DNA"/>
</dbReference>
<dbReference type="SUPFAM" id="SSF46785">
    <property type="entry name" value="Winged helix' DNA-binding domain"/>
    <property type="match status" value="1"/>
</dbReference>
<evidence type="ECO:0000313" key="7">
    <source>
        <dbReference type="Proteomes" id="UP000478183"/>
    </source>
</evidence>
<name>A0A6L6J8W2_9RHOB</name>
<proteinExistence type="inferred from homology"/>
<keyword evidence="3" id="KW-0238">DNA-binding</keyword>
<dbReference type="InterPro" id="IPR036388">
    <property type="entry name" value="WH-like_DNA-bd_sf"/>
</dbReference>
<dbReference type="PROSITE" id="PS50931">
    <property type="entry name" value="HTH_LYSR"/>
    <property type="match status" value="1"/>
</dbReference>
<dbReference type="RefSeq" id="WP_155095874.1">
    <property type="nucleotide sequence ID" value="NZ_WMIE01000006.1"/>
</dbReference>
<comment type="caution">
    <text evidence="6">The sequence shown here is derived from an EMBL/GenBank/DDBJ whole genome shotgun (WGS) entry which is preliminary data.</text>
</comment>
<sequence length="300" mass="33520">MELDGHVNLKLLQTFIIVATEGSFRVAAEKLHRSHSAISSQIKTLEDQLGVTLFERTTRSVSFTPEGKQLFDSARRALYEVQLGLRQVREAVDFKRGHLSVASSSNIASIHLPPVLTSFVRAYPQIKVTIRELTSRELYEALHRREVDFALGPMLEDEALEFTAILNDPVQALVPADLVAPGTTRITWQELAGLPLLVQSRQTAMRRLLDRMMDQVGVTVETRYEFIQGETIIAMVEAGLGAAIQPASRLKRLKDTESVAILDLVEPSVDRTMALITRRNQVLSPAANRFAETILHSLRQ</sequence>
<accession>A0A6L6J8W2</accession>
<dbReference type="GO" id="GO:0003677">
    <property type="term" value="F:DNA binding"/>
    <property type="evidence" value="ECO:0007669"/>
    <property type="project" value="UniProtKB-KW"/>
</dbReference>
<keyword evidence="7" id="KW-1185">Reference proteome</keyword>
<dbReference type="PANTHER" id="PTHR30419">
    <property type="entry name" value="HTH-TYPE TRANSCRIPTIONAL REGULATOR YBHD"/>
    <property type="match status" value="1"/>
</dbReference>
<dbReference type="AlphaFoldDB" id="A0A6L6J8W2"/>
<evidence type="ECO:0000313" key="6">
    <source>
        <dbReference type="EMBL" id="MTH78532.1"/>
    </source>
</evidence>
<evidence type="ECO:0000256" key="2">
    <source>
        <dbReference type="ARBA" id="ARBA00023015"/>
    </source>
</evidence>
<dbReference type="SUPFAM" id="SSF53850">
    <property type="entry name" value="Periplasmic binding protein-like II"/>
    <property type="match status" value="1"/>
</dbReference>
<dbReference type="PANTHER" id="PTHR30419:SF8">
    <property type="entry name" value="NITROGEN ASSIMILATION TRANSCRIPTIONAL ACTIVATOR-RELATED"/>
    <property type="match status" value="1"/>
</dbReference>
<evidence type="ECO:0000256" key="1">
    <source>
        <dbReference type="ARBA" id="ARBA00009437"/>
    </source>
</evidence>
<dbReference type="Proteomes" id="UP000478183">
    <property type="component" value="Unassembled WGS sequence"/>
</dbReference>
<dbReference type="GO" id="GO:0003700">
    <property type="term" value="F:DNA-binding transcription factor activity"/>
    <property type="evidence" value="ECO:0007669"/>
    <property type="project" value="InterPro"/>
</dbReference>
<dbReference type="Pfam" id="PF00126">
    <property type="entry name" value="HTH_1"/>
    <property type="match status" value="1"/>
</dbReference>
<dbReference type="Pfam" id="PF03466">
    <property type="entry name" value="LysR_substrate"/>
    <property type="match status" value="1"/>
</dbReference>
<dbReference type="OrthoDB" id="9813056at2"/>
<dbReference type="Gene3D" id="3.40.190.290">
    <property type="match status" value="1"/>
</dbReference>
<dbReference type="Gene3D" id="1.10.10.10">
    <property type="entry name" value="Winged helix-like DNA-binding domain superfamily/Winged helix DNA-binding domain"/>
    <property type="match status" value="1"/>
</dbReference>
<reference evidence="6 7" key="1">
    <citation type="submission" date="2019-11" db="EMBL/GenBank/DDBJ databases">
        <authorList>
            <person name="Dong K."/>
        </authorList>
    </citation>
    <scope>NUCLEOTIDE SEQUENCE [LARGE SCALE GENOMIC DNA]</scope>
    <source>
        <strain evidence="6 7">NBRC 111993</strain>
    </source>
</reference>